<evidence type="ECO:0000256" key="1">
    <source>
        <dbReference type="SAM" id="SignalP"/>
    </source>
</evidence>
<comment type="caution">
    <text evidence="2">The sequence shown here is derived from an EMBL/GenBank/DDBJ whole genome shotgun (WGS) entry which is preliminary data.</text>
</comment>
<dbReference type="PROSITE" id="PS51257">
    <property type="entry name" value="PROKAR_LIPOPROTEIN"/>
    <property type="match status" value="1"/>
</dbReference>
<feature type="signal peptide" evidence="1">
    <location>
        <begin position="1"/>
        <end position="21"/>
    </location>
</feature>
<accession>A0ABU7XMH1</accession>
<evidence type="ECO:0000313" key="3">
    <source>
        <dbReference type="Proteomes" id="UP001337305"/>
    </source>
</evidence>
<keyword evidence="3" id="KW-1185">Reference proteome</keyword>
<organism evidence="2 3">
    <name type="scientific">Flavivirga spongiicola</name>
    <dbReference type="NCBI Taxonomy" id="421621"/>
    <lineage>
        <taxon>Bacteria</taxon>
        <taxon>Pseudomonadati</taxon>
        <taxon>Bacteroidota</taxon>
        <taxon>Flavobacteriia</taxon>
        <taxon>Flavobacteriales</taxon>
        <taxon>Flavobacteriaceae</taxon>
        <taxon>Flavivirga</taxon>
    </lineage>
</organism>
<dbReference type="Proteomes" id="UP001337305">
    <property type="component" value="Unassembled WGS sequence"/>
</dbReference>
<evidence type="ECO:0000313" key="2">
    <source>
        <dbReference type="EMBL" id="MEF3831674.1"/>
    </source>
</evidence>
<dbReference type="Gene3D" id="2.60.40.2340">
    <property type="match status" value="1"/>
</dbReference>
<dbReference type="RefSeq" id="WP_303308680.1">
    <property type="nucleotide sequence ID" value="NZ_JAODOP010000001.1"/>
</dbReference>
<gene>
    <name evidence="2" type="ORF">N1F79_00905</name>
</gene>
<feature type="chain" id="PRO_5045492397" evidence="1">
    <location>
        <begin position="22"/>
        <end position="356"/>
    </location>
</feature>
<sequence>MKKIYSIFIAVVSLTAIVACSSDDSVTLSALNSIESFTINFEGIPDEEIIYDLGNDIIVSVPFGTSLDALVAAITVSEGATITPSPAEAINYINGEAVTFVVTAEDGTSTKTYTVTINLRGEVGSGSRIKSLTYNDSTAPSPDNRVVEYTYNDANFIVESVDIEDSYGTIIYEKISYTYNDLNQVIEQSIDNDQDVDGDDERVVFTYEDGIIVSSETFTKEDDFAVAISSTTYQYNDLGRIEAKTTSVPGEADNVVTNTYDANGNMLKNDTGIEYSTTIATAFDDKNNPFAHVYPAAFGKIIQTVERGGPNNPSTYESPAYDDNKKSYTYNTDNYPLTIDYSYFGFIFVTQTIVYN</sequence>
<keyword evidence="1" id="KW-0732">Signal</keyword>
<name>A0ABU7XMH1_9FLAO</name>
<proteinExistence type="predicted"/>
<reference evidence="2 3" key="1">
    <citation type="submission" date="2022-09" db="EMBL/GenBank/DDBJ databases">
        <title>Genome sequencing of Flavivirga sp. MEBiC05379.</title>
        <authorList>
            <person name="Oh H.-M."/>
            <person name="Kwon K.K."/>
            <person name="Park M.J."/>
            <person name="Yang S.-H."/>
        </authorList>
    </citation>
    <scope>NUCLEOTIDE SEQUENCE [LARGE SCALE GENOMIC DNA]</scope>
    <source>
        <strain evidence="2 3">MEBiC05379</strain>
    </source>
</reference>
<dbReference type="EMBL" id="JAODOP010000001">
    <property type="protein sequence ID" value="MEF3831674.1"/>
    <property type="molecule type" value="Genomic_DNA"/>
</dbReference>
<protein>
    <submittedName>
        <fullName evidence="2">DUF5018 domain-containing protein</fullName>
    </submittedName>
</protein>